<evidence type="ECO:0000256" key="1">
    <source>
        <dbReference type="SAM" id="MobiDB-lite"/>
    </source>
</evidence>
<gene>
    <name evidence="7" type="ORF">FDENT_11711</name>
</gene>
<dbReference type="InterPro" id="IPR043129">
    <property type="entry name" value="ATPase_NBD"/>
</dbReference>
<dbReference type="GO" id="GO:0016787">
    <property type="term" value="F:hydrolase activity"/>
    <property type="evidence" value="ECO:0007669"/>
    <property type="project" value="UniProtKB-KW"/>
</dbReference>
<evidence type="ECO:0000259" key="5">
    <source>
        <dbReference type="Pfam" id="PF06985"/>
    </source>
</evidence>
<dbReference type="PANTHER" id="PTHR11365:SF10">
    <property type="entry name" value="HYDANTOINASE_OXOPROLINASE"/>
    <property type="match status" value="1"/>
</dbReference>
<feature type="domain" description="Heterokaryon incompatibility" evidence="5">
    <location>
        <begin position="1209"/>
        <end position="1338"/>
    </location>
</feature>
<evidence type="ECO:0000259" key="4">
    <source>
        <dbReference type="Pfam" id="PF06032"/>
    </source>
</evidence>
<dbReference type="InterPro" id="IPR008040">
    <property type="entry name" value="Hydant_A_N"/>
</dbReference>
<feature type="domain" description="S-Me-THD N-terminal" evidence="4">
    <location>
        <begin position="600"/>
        <end position="759"/>
    </location>
</feature>
<dbReference type="SUPFAM" id="SSF160991">
    <property type="entry name" value="CV3147-like"/>
    <property type="match status" value="1"/>
</dbReference>
<dbReference type="Gene3D" id="3.40.1610.10">
    <property type="entry name" value="CV3147-like domain"/>
    <property type="match status" value="1"/>
</dbReference>
<evidence type="ECO:0000313" key="7">
    <source>
        <dbReference type="EMBL" id="KAF5668782.1"/>
    </source>
</evidence>
<dbReference type="Pfam" id="PF20906">
    <property type="entry name" value="S-Me-THD_C"/>
    <property type="match status" value="1"/>
</dbReference>
<dbReference type="PANTHER" id="PTHR11365">
    <property type="entry name" value="5-OXOPROLINASE RELATED"/>
    <property type="match status" value="1"/>
</dbReference>
<evidence type="ECO:0000259" key="2">
    <source>
        <dbReference type="Pfam" id="PF01968"/>
    </source>
</evidence>
<evidence type="ECO:0000313" key="8">
    <source>
        <dbReference type="Proteomes" id="UP000562682"/>
    </source>
</evidence>
<dbReference type="InterPro" id="IPR036291">
    <property type="entry name" value="NAD(P)-bd_dom_sf"/>
</dbReference>
<dbReference type="Gene3D" id="3.40.50.720">
    <property type="entry name" value="NAD(P)-binding Rossmann-like Domain"/>
    <property type="match status" value="1"/>
</dbReference>
<dbReference type="InterPro" id="IPR048350">
    <property type="entry name" value="S-Me-THD-like_C"/>
</dbReference>
<dbReference type="FunFam" id="3.40.1610.10:FF:000001">
    <property type="entry name" value="Hydantoinase, putative"/>
    <property type="match status" value="1"/>
</dbReference>
<dbReference type="InterPro" id="IPR010730">
    <property type="entry name" value="HET"/>
</dbReference>
<dbReference type="InterPro" id="IPR027479">
    <property type="entry name" value="S-Me-THD_N_sf"/>
</dbReference>
<feature type="compositionally biased region" description="Acidic residues" evidence="1">
    <location>
        <begin position="549"/>
        <end position="560"/>
    </location>
</feature>
<name>A0A8H5THW1_9HYPO</name>
<dbReference type="Gene3D" id="2.40.390.10">
    <property type="entry name" value="CV3147-like"/>
    <property type="match status" value="1"/>
</dbReference>
<dbReference type="InterPro" id="IPR024071">
    <property type="entry name" value="S-Me-THD_C_sf"/>
</dbReference>
<keyword evidence="8" id="KW-1185">Reference proteome</keyword>
<comment type="caution">
    <text evidence="7">The sequence shown here is derived from an EMBL/GenBank/DDBJ whole genome shotgun (WGS) entry which is preliminary data.</text>
</comment>
<proteinExistence type="predicted"/>
<dbReference type="EMBL" id="JAAOAK010000385">
    <property type="protein sequence ID" value="KAF5668782.1"/>
    <property type="molecule type" value="Genomic_DNA"/>
</dbReference>
<dbReference type="Pfam" id="PF06985">
    <property type="entry name" value="HET"/>
    <property type="match status" value="1"/>
</dbReference>
<dbReference type="SUPFAM" id="SSF51735">
    <property type="entry name" value="NAD(P)-binding Rossmann-fold domains"/>
    <property type="match status" value="1"/>
</dbReference>
<reference evidence="7 8" key="1">
    <citation type="submission" date="2020-05" db="EMBL/GenBank/DDBJ databases">
        <title>Identification and distribution of gene clusters putatively required for synthesis of sphingolipid metabolism inhibitors in phylogenetically diverse species of the filamentous fungus Fusarium.</title>
        <authorList>
            <person name="Kim H.-S."/>
            <person name="Busman M."/>
            <person name="Brown D.W."/>
            <person name="Divon H."/>
            <person name="Uhlig S."/>
            <person name="Proctor R.H."/>
        </authorList>
    </citation>
    <scope>NUCLEOTIDE SEQUENCE [LARGE SCALE GENOMIC DNA]</scope>
    <source>
        <strain evidence="7 8">NRRL 25311</strain>
    </source>
</reference>
<keyword evidence="7" id="KW-0378">Hydrolase</keyword>
<organism evidence="7 8">
    <name type="scientific">Fusarium denticulatum</name>
    <dbReference type="NCBI Taxonomy" id="48507"/>
    <lineage>
        <taxon>Eukaryota</taxon>
        <taxon>Fungi</taxon>
        <taxon>Dikarya</taxon>
        <taxon>Ascomycota</taxon>
        <taxon>Pezizomycotina</taxon>
        <taxon>Sordariomycetes</taxon>
        <taxon>Hypocreomycetidae</taxon>
        <taxon>Hypocreales</taxon>
        <taxon>Nectriaceae</taxon>
        <taxon>Fusarium</taxon>
        <taxon>Fusarium fujikuroi species complex</taxon>
    </lineage>
</organism>
<dbReference type="Pfam" id="PF06032">
    <property type="entry name" value="S-Me-THD_N"/>
    <property type="match status" value="1"/>
</dbReference>
<dbReference type="InterPro" id="IPR010318">
    <property type="entry name" value="S-Me-THD_N"/>
</dbReference>
<dbReference type="InterPro" id="IPR045079">
    <property type="entry name" value="Oxoprolinase-like"/>
</dbReference>
<feature type="domain" description="S-Me-THD-like C-terminal" evidence="6">
    <location>
        <begin position="763"/>
        <end position="958"/>
    </location>
</feature>
<protein>
    <submittedName>
        <fullName evidence="7">D-amino acid hydantoin hydrolase (Hydantoinase)</fullName>
    </submittedName>
</protein>
<dbReference type="Pfam" id="PF01968">
    <property type="entry name" value="Hydantoinase_A"/>
    <property type="match status" value="1"/>
</dbReference>
<dbReference type="Proteomes" id="UP000562682">
    <property type="component" value="Unassembled WGS sequence"/>
</dbReference>
<dbReference type="InterPro" id="IPR002821">
    <property type="entry name" value="Hydantoinase_A"/>
</dbReference>
<accession>A0A8H5THW1</accession>
<dbReference type="SUPFAM" id="SSF53067">
    <property type="entry name" value="Actin-like ATPase domain"/>
    <property type="match status" value="2"/>
</dbReference>
<sequence>MTLSKAVRIGVDVGGTNTDAVAIDVALAAQGDAQRGVIAFKKTPTTPDATAGIETAVRAVIEAGDIVPQRIASITVGTTHFINAVVERDARRLQKVGVLRLSRSFLREVPPFSDFPSDLAAIIKGYCGIIDGGLHIDGSQEAPIKEAQVVAECEKIKAENLRAVVIAGVFSPIDEVFKQESRVRDIILREIPGIDVVCSHEVANIGFLERENASILNAAILQYARKTMRRFNQAKRKLNLTCPLFITQNDGTTLDAAAAARIPIRTFASGATNSMRGAAYLAGIDAGGNSSAIVVDIGGTTADIGVILPSGLPRQASAYVTVAGVRVNYSMPHLHSVGLGGGSLVRSVEGKVKVGPESVGHYLVEEALVFGGNTCTASDIAVALGRADMGDKSRLAGLKPEFIQSAKDCIKSLLDGAVDVIKTSADPLPVLLVGGGAVLAPEDISGASTVILPPFHDVANAIGAAISRVSGDVDIVQSTAHQTESQALDRAKTMAVERAIQAGAIPESITMANVESIPLQYVSHQVRTIVKAVGDVDFKGHVSELELEAVDDDGEPGDEPEGQKNRAVKTTEDVPLDPFTYIPTIKINDEGVPEWILNETDLAWLADGCYVLGCAGGGTPAPSFIQLRDIIRQGHSIRIIDQSSLKDDALIYWGGHMGSPAVSVERLQSTETVEAFNVLMEYLGHKSIDAVMGLEIGGANGMEPMLVGSSRFFNAPVIDGDWMGRAYPTYWQTTLAVHKPLELVPCAIDSGDGKSIIMTRAPDDEIVDRALRASCSEMGSRVGMAAKPTTTECIARSVYSNQLSTVAESIIEEAGGLKSARVLFRGKIVEVERSLYKGHSHGALRIEAFDDQDDGESDRMTPVVSGGTLRIPFKNENILAEHTPADGSETKIIASVPDLIAVLDNGSGKALGVPEFKYGYRVTVLGITCSPQWTRTPSGIEIGGPKAFGYDDVVYTPLGEYVEPSAIAFARRARDAGVKRFVHIGSFYWHIAPELVEKTPYIRSRKTAAEGIASLSSSSFNACSLDAPWVVGIVPGMHSPIFSAYVQFAEGKLGMGPYVIDANSNFVSIKALATAAIAALERSELVSGRTILIGGENMTFAEFFSLIFSAAGNNVPISVTDQEHPLMPESALWAGRSIKAYEPDAVEEAVLGGYRQYSVQDAVERVVREYRSPSLAPTIEIRILTLEHGRGDDPIVCTLRPVMRDGAEYHALSYEWEDDSKNDPFIAIDNRQVQVRMNLFEALKNIRKPTEDLRLWVDAICINQSDVQKKSQQVAMMGEIFTEAASVISWLGPARDDSNLAMYLMRFNETPDSDSRELKALLSLCNRRYWRRVWIIQELYLAKSYVVWCGHKSISDSKWERSLASLSSADYTYSHDFSQSPANQHSMARLFRSTEINKLSRWVSVCILADFQCTREQDIIYALLDISTDYKRAKESFKVDYSKTPREVFLELLCQRVLLSAWRPGQKNRWLELAQRMKLDIDEDLRRAISEEVGI</sequence>
<evidence type="ECO:0000259" key="6">
    <source>
        <dbReference type="Pfam" id="PF20906"/>
    </source>
</evidence>
<dbReference type="Pfam" id="PF05378">
    <property type="entry name" value="Hydant_A_N"/>
    <property type="match status" value="1"/>
</dbReference>
<feature type="region of interest" description="Disordered" evidence="1">
    <location>
        <begin position="549"/>
        <end position="569"/>
    </location>
</feature>
<evidence type="ECO:0000259" key="3">
    <source>
        <dbReference type="Pfam" id="PF05378"/>
    </source>
</evidence>
<feature type="domain" description="Hydantoinase A/oxoprolinase" evidence="2">
    <location>
        <begin position="210"/>
        <end position="387"/>
    </location>
</feature>
<feature type="domain" description="Hydantoinase/oxoprolinase N-terminal" evidence="3">
    <location>
        <begin position="8"/>
        <end position="190"/>
    </location>
</feature>